<name>A0A8S5TXK3_9CAUD</name>
<keyword evidence="1" id="KW-1133">Transmembrane helix</keyword>
<evidence type="ECO:0000313" key="2">
    <source>
        <dbReference type="EMBL" id="DAF86949.1"/>
    </source>
</evidence>
<keyword evidence="1" id="KW-0472">Membrane</keyword>
<keyword evidence="1" id="KW-0812">Transmembrane</keyword>
<dbReference type="EMBL" id="BK015955">
    <property type="protein sequence ID" value="DAF86949.1"/>
    <property type="molecule type" value="Genomic_DNA"/>
</dbReference>
<protein>
    <submittedName>
        <fullName evidence="2">Uncharacterized protein</fullName>
    </submittedName>
</protein>
<accession>A0A8S5TXK3</accession>
<organism evidence="2">
    <name type="scientific">Siphoviridae sp. ctvBz3</name>
    <dbReference type="NCBI Taxonomy" id="2825720"/>
    <lineage>
        <taxon>Viruses</taxon>
        <taxon>Duplodnaviria</taxon>
        <taxon>Heunggongvirae</taxon>
        <taxon>Uroviricota</taxon>
        <taxon>Caudoviricetes</taxon>
    </lineage>
</organism>
<feature type="transmembrane region" description="Helical" evidence="1">
    <location>
        <begin position="23"/>
        <end position="39"/>
    </location>
</feature>
<reference evidence="2" key="1">
    <citation type="journal article" date="2021" name="Proc. Natl. Acad. Sci. U.S.A.">
        <title>A Catalog of Tens of Thousands of Viruses from Human Metagenomes Reveals Hidden Associations with Chronic Diseases.</title>
        <authorList>
            <person name="Tisza M.J."/>
            <person name="Buck C.B."/>
        </authorList>
    </citation>
    <scope>NUCLEOTIDE SEQUENCE</scope>
    <source>
        <strain evidence="2">CtvBz3</strain>
    </source>
</reference>
<proteinExistence type="predicted"/>
<sequence length="40" mass="4474">MPALSSQTGKACKQMHLIYIKSVNPNLILITLMMALYCFS</sequence>
<evidence type="ECO:0000256" key="1">
    <source>
        <dbReference type="SAM" id="Phobius"/>
    </source>
</evidence>